<evidence type="ECO:0000256" key="7">
    <source>
        <dbReference type="ARBA" id="ARBA00023012"/>
    </source>
</evidence>
<dbReference type="InterPro" id="IPR003594">
    <property type="entry name" value="HATPase_dom"/>
</dbReference>
<comment type="subcellular location">
    <subcellularLocation>
        <location evidence="2">Cell membrane</location>
    </subcellularLocation>
</comment>
<sequence>MTARAPWTPGAGADDRTRERVTGINQLLMGLVALVATVVMALSNAIVDVNLLIAGVVVVFLATGVAVAVPWNRLPTIAITILPAIDIAAIALLEMSSPSSGFALLWVFPALWLASSFGLFGTILGIAFVSAAFWISGVVVPSPDFRPSMVLLPLAIAAIAFAGYLTSRRSGAQRLLLSKQGEALKRTLDRVRRQEVLVTEVLDAVDFGVVRIDADGTTPVANDAHARLQGVAGGDPASARKLYGADGSTPLEEDDEPIARARQGETFESELIWYGAPGTRRRALSVTARRLRGTSESSEGALVVSRDVTAEVTALRAREDLIASVSHELRTPLTSILGYLDLALDTDDLPDSTRSSLEVVERNANRLLTIVADILAASADARGGVALSFHREETDLTAILHAAVEGIQAQARARGLTIDTTAVEQVSAWVDPVRIRQVVDNLLSNAVKYHRDGGSIHVSLTADIDDGWIVVGDDGPGIPADELPMLFDRFYRADAVRNTSTHGSGLGLAISQEIVRKQGGDITVRSAEGEGSTFTVRIPLRKRRRSA</sequence>
<dbReference type="RefSeq" id="WP_295576957.1">
    <property type="nucleotide sequence ID" value="NZ_FLQR01000009.1"/>
</dbReference>
<dbReference type="EC" id="2.7.13.3" evidence="3"/>
<dbReference type="Gene3D" id="3.30.450.20">
    <property type="entry name" value="PAS domain"/>
    <property type="match status" value="1"/>
</dbReference>
<dbReference type="InterPro" id="IPR035965">
    <property type="entry name" value="PAS-like_dom_sf"/>
</dbReference>
<reference evidence="10" key="1">
    <citation type="submission" date="2016-03" db="EMBL/GenBank/DDBJ databases">
        <authorList>
            <person name="Ploux O."/>
        </authorList>
    </citation>
    <scope>NUCLEOTIDE SEQUENCE</scope>
    <source>
        <strain evidence="10">UC1</strain>
    </source>
</reference>
<keyword evidence="8" id="KW-0472">Membrane</keyword>
<dbReference type="Pfam" id="PF00512">
    <property type="entry name" value="HisKA"/>
    <property type="match status" value="1"/>
</dbReference>
<dbReference type="SUPFAM" id="SSF55874">
    <property type="entry name" value="ATPase domain of HSP90 chaperone/DNA topoisomerase II/histidine kinase"/>
    <property type="match status" value="1"/>
</dbReference>
<feature type="transmembrane region" description="Helical" evidence="8">
    <location>
        <begin position="49"/>
        <end position="71"/>
    </location>
</feature>
<feature type="transmembrane region" description="Helical" evidence="8">
    <location>
        <begin position="77"/>
        <end position="95"/>
    </location>
</feature>
<evidence type="ECO:0000313" key="10">
    <source>
        <dbReference type="EMBL" id="SBS73984.1"/>
    </source>
</evidence>
<keyword evidence="8" id="KW-1133">Transmembrane helix</keyword>
<dbReference type="InterPro" id="IPR036097">
    <property type="entry name" value="HisK_dim/P_sf"/>
</dbReference>
<dbReference type="CDD" id="cd00082">
    <property type="entry name" value="HisKA"/>
    <property type="match status" value="1"/>
</dbReference>
<organism evidence="10">
    <name type="scientific">uncultured Microbacterium sp</name>
    <dbReference type="NCBI Taxonomy" id="191216"/>
    <lineage>
        <taxon>Bacteria</taxon>
        <taxon>Bacillati</taxon>
        <taxon>Actinomycetota</taxon>
        <taxon>Actinomycetes</taxon>
        <taxon>Micrococcales</taxon>
        <taxon>Microbacteriaceae</taxon>
        <taxon>Microbacterium</taxon>
        <taxon>environmental samples</taxon>
    </lineage>
</organism>
<dbReference type="PANTHER" id="PTHR43047">
    <property type="entry name" value="TWO-COMPONENT HISTIDINE PROTEIN KINASE"/>
    <property type="match status" value="1"/>
</dbReference>
<dbReference type="SUPFAM" id="SSF47384">
    <property type="entry name" value="Homodimeric domain of signal transducing histidine kinase"/>
    <property type="match status" value="1"/>
</dbReference>
<dbReference type="Pfam" id="PF02518">
    <property type="entry name" value="HATPase_c"/>
    <property type="match status" value="1"/>
</dbReference>
<dbReference type="InterPro" id="IPR036890">
    <property type="entry name" value="HATPase_C_sf"/>
</dbReference>
<dbReference type="InterPro" id="IPR003661">
    <property type="entry name" value="HisK_dim/P_dom"/>
</dbReference>
<dbReference type="PROSITE" id="PS50109">
    <property type="entry name" value="HIS_KIN"/>
    <property type="match status" value="1"/>
</dbReference>
<evidence type="ECO:0000256" key="1">
    <source>
        <dbReference type="ARBA" id="ARBA00000085"/>
    </source>
</evidence>
<dbReference type="InterPro" id="IPR004358">
    <property type="entry name" value="Sig_transdc_His_kin-like_C"/>
</dbReference>
<dbReference type="FunFam" id="3.30.565.10:FF:000006">
    <property type="entry name" value="Sensor histidine kinase WalK"/>
    <property type="match status" value="1"/>
</dbReference>
<feature type="transmembrane region" description="Helical" evidence="8">
    <location>
        <begin position="147"/>
        <end position="166"/>
    </location>
</feature>
<evidence type="ECO:0000256" key="2">
    <source>
        <dbReference type="ARBA" id="ARBA00004236"/>
    </source>
</evidence>
<dbReference type="GO" id="GO:0000155">
    <property type="term" value="F:phosphorelay sensor kinase activity"/>
    <property type="evidence" value="ECO:0007669"/>
    <property type="project" value="InterPro"/>
</dbReference>
<dbReference type="PANTHER" id="PTHR43047:SF72">
    <property type="entry name" value="OSMOSENSING HISTIDINE PROTEIN KINASE SLN1"/>
    <property type="match status" value="1"/>
</dbReference>
<dbReference type="GO" id="GO:0005886">
    <property type="term" value="C:plasma membrane"/>
    <property type="evidence" value="ECO:0007669"/>
    <property type="project" value="UniProtKB-SubCell"/>
</dbReference>
<feature type="domain" description="Histidine kinase" evidence="9">
    <location>
        <begin position="324"/>
        <end position="542"/>
    </location>
</feature>
<dbReference type="SMART" id="SM00387">
    <property type="entry name" value="HATPase_c"/>
    <property type="match status" value="1"/>
</dbReference>
<evidence type="ECO:0000256" key="6">
    <source>
        <dbReference type="ARBA" id="ARBA00022777"/>
    </source>
</evidence>
<gene>
    <name evidence="10" type="ORF">MIPYR_50113</name>
</gene>
<dbReference type="EMBL" id="FLQR01000009">
    <property type="protein sequence ID" value="SBS73984.1"/>
    <property type="molecule type" value="Genomic_DNA"/>
</dbReference>
<feature type="transmembrane region" description="Helical" evidence="8">
    <location>
        <begin position="24"/>
        <end position="42"/>
    </location>
</feature>
<dbReference type="CDD" id="cd00075">
    <property type="entry name" value="HATPase"/>
    <property type="match status" value="1"/>
</dbReference>
<evidence type="ECO:0000256" key="5">
    <source>
        <dbReference type="ARBA" id="ARBA00022679"/>
    </source>
</evidence>
<evidence type="ECO:0000256" key="3">
    <source>
        <dbReference type="ARBA" id="ARBA00012438"/>
    </source>
</evidence>
<evidence type="ECO:0000259" key="9">
    <source>
        <dbReference type="PROSITE" id="PS50109"/>
    </source>
</evidence>
<evidence type="ECO:0000256" key="4">
    <source>
        <dbReference type="ARBA" id="ARBA00022553"/>
    </source>
</evidence>
<comment type="catalytic activity">
    <reaction evidence="1">
        <text>ATP + protein L-histidine = ADP + protein N-phospho-L-histidine.</text>
        <dbReference type="EC" id="2.7.13.3"/>
    </reaction>
</comment>
<dbReference type="PRINTS" id="PR00344">
    <property type="entry name" value="BCTRLSENSOR"/>
</dbReference>
<dbReference type="GO" id="GO:0009927">
    <property type="term" value="F:histidine phosphotransfer kinase activity"/>
    <property type="evidence" value="ECO:0007669"/>
    <property type="project" value="TreeGrafter"/>
</dbReference>
<dbReference type="SUPFAM" id="SSF55785">
    <property type="entry name" value="PYP-like sensor domain (PAS domain)"/>
    <property type="match status" value="1"/>
</dbReference>
<keyword evidence="8" id="KW-0812">Transmembrane</keyword>
<dbReference type="InterPro" id="IPR005467">
    <property type="entry name" value="His_kinase_dom"/>
</dbReference>
<feature type="transmembrane region" description="Helical" evidence="8">
    <location>
        <begin position="102"/>
        <end position="135"/>
    </location>
</feature>
<evidence type="ECO:0000256" key="8">
    <source>
        <dbReference type="SAM" id="Phobius"/>
    </source>
</evidence>
<proteinExistence type="predicted"/>
<keyword evidence="5" id="KW-0808">Transferase</keyword>
<protein>
    <recommendedName>
        <fullName evidence="3">histidine kinase</fullName>
        <ecNumber evidence="3">2.7.13.3</ecNumber>
    </recommendedName>
</protein>
<name>A0A1Y5P5L0_9MICO</name>
<dbReference type="SMART" id="SM00388">
    <property type="entry name" value="HisKA"/>
    <property type="match status" value="1"/>
</dbReference>
<dbReference type="AlphaFoldDB" id="A0A1Y5P5L0"/>
<keyword evidence="7" id="KW-0902">Two-component regulatory system</keyword>
<dbReference type="Gene3D" id="1.10.287.130">
    <property type="match status" value="1"/>
</dbReference>
<accession>A0A1Y5P5L0</accession>
<dbReference type="Gene3D" id="3.30.565.10">
    <property type="entry name" value="Histidine kinase-like ATPase, C-terminal domain"/>
    <property type="match status" value="1"/>
</dbReference>
<keyword evidence="4" id="KW-0597">Phosphoprotein</keyword>
<keyword evidence="6 10" id="KW-0418">Kinase</keyword>